<dbReference type="GO" id="GO:0061617">
    <property type="term" value="C:MICOS complex"/>
    <property type="evidence" value="ECO:0007669"/>
    <property type="project" value="InterPro"/>
</dbReference>
<evidence type="ECO:0000256" key="6">
    <source>
        <dbReference type="ARBA" id="ARBA00023136"/>
    </source>
</evidence>
<keyword evidence="5" id="KW-0496">Mitochondrion</keyword>
<evidence type="ECO:0000256" key="2">
    <source>
        <dbReference type="ARBA" id="ARBA00022707"/>
    </source>
</evidence>
<evidence type="ECO:0000256" key="8">
    <source>
        <dbReference type="ARBA" id="ARBA00023288"/>
    </source>
</evidence>
<proteinExistence type="inferred from homology"/>
<keyword evidence="7" id="KW-1015">Disulfide bond</keyword>
<dbReference type="GeneTree" id="ENSGT00390000000903"/>
<dbReference type="Proteomes" id="UP000694580">
    <property type="component" value="Chromosome 12"/>
</dbReference>
<organism evidence="13 14">
    <name type="scientific">Denticeps clupeoides</name>
    <name type="common">denticle herring</name>
    <dbReference type="NCBI Taxonomy" id="299321"/>
    <lineage>
        <taxon>Eukaryota</taxon>
        <taxon>Metazoa</taxon>
        <taxon>Chordata</taxon>
        <taxon>Craniata</taxon>
        <taxon>Vertebrata</taxon>
        <taxon>Euteleostomi</taxon>
        <taxon>Actinopterygii</taxon>
        <taxon>Neopterygii</taxon>
        <taxon>Teleostei</taxon>
        <taxon>Clupei</taxon>
        <taxon>Clupeiformes</taxon>
        <taxon>Denticipitoidei</taxon>
        <taxon>Denticipitidae</taxon>
        <taxon>Denticeps</taxon>
    </lineage>
</organism>
<evidence type="ECO:0000256" key="12">
    <source>
        <dbReference type="SAM" id="MobiDB-lite"/>
    </source>
</evidence>
<comment type="similarity">
    <text evidence="10">Belongs to the MICOS complex subunit Mic19 family. Metazoan Mic25 subfamily.</text>
</comment>
<evidence type="ECO:0000256" key="4">
    <source>
        <dbReference type="ARBA" id="ARBA00023054"/>
    </source>
</evidence>
<dbReference type="Pfam" id="PF05300">
    <property type="entry name" value="MIC19_MIC25"/>
    <property type="match status" value="1"/>
</dbReference>
<dbReference type="RefSeq" id="XP_028854550.1">
    <property type="nucleotide sequence ID" value="XM_028998717.1"/>
</dbReference>
<reference evidence="13" key="3">
    <citation type="submission" date="2025-09" db="UniProtKB">
        <authorList>
            <consortium name="Ensembl"/>
        </authorList>
    </citation>
    <scope>IDENTIFICATION</scope>
</reference>
<evidence type="ECO:0000256" key="9">
    <source>
        <dbReference type="ARBA" id="ARBA00034476"/>
    </source>
</evidence>
<keyword evidence="3" id="KW-0999">Mitochondrion inner membrane</keyword>
<evidence type="ECO:0000256" key="5">
    <source>
        <dbReference type="ARBA" id="ARBA00023128"/>
    </source>
</evidence>
<keyword evidence="2" id="KW-0519">Myristate</keyword>
<dbReference type="GO" id="GO:0006974">
    <property type="term" value="P:DNA damage response"/>
    <property type="evidence" value="ECO:0007669"/>
    <property type="project" value="TreeGrafter"/>
</dbReference>
<sequence>MGGGESTTRRASFGLDEDDNVTVLHGIKLSSDVLQRMRGPDKEPQAKKPESPTPDPAPTPGPSPSDVQEELRRRYEREQALIQEELARIARREREAGQESVSAAVLRERAKTREEMEKAHRLPAELDGWAKQLDRKEAELKQLTAFYKEQLQLLEKKNLEQYQQTSEHYRQEATKAEARILPRHTAPICAALQSQVLRCYKENRHQTLACSSLAKEYMNCISTAKKNTMVNHGA</sequence>
<feature type="region of interest" description="Disordered" evidence="12">
    <location>
        <begin position="1"/>
        <end position="76"/>
    </location>
</feature>
<evidence type="ECO:0000256" key="11">
    <source>
        <dbReference type="SAM" id="Coils"/>
    </source>
</evidence>
<dbReference type="GO" id="GO:0042407">
    <property type="term" value="P:cristae formation"/>
    <property type="evidence" value="ECO:0007669"/>
    <property type="project" value="TreeGrafter"/>
</dbReference>
<feature type="compositionally biased region" description="Pro residues" evidence="12">
    <location>
        <begin position="51"/>
        <end position="63"/>
    </location>
</feature>
<evidence type="ECO:0000256" key="1">
    <source>
        <dbReference type="ARBA" id="ARBA00002689"/>
    </source>
</evidence>
<keyword evidence="14" id="KW-1185">Reference proteome</keyword>
<keyword evidence="6" id="KW-0472">Membrane</keyword>
<dbReference type="Ensembl" id="ENSDCDT00010070917.1">
    <property type="protein sequence ID" value="ENSDCDP00010060182.1"/>
    <property type="gene ID" value="ENSDCDG00010033497.1"/>
</dbReference>
<comment type="subcellular location">
    <subcellularLocation>
        <location evidence="9">Mitochondrion inner membrane</location>
        <topology evidence="9">Lipid-anchor</topology>
    </subcellularLocation>
</comment>
<dbReference type="InterPro" id="IPR042860">
    <property type="entry name" value="MIC25"/>
</dbReference>
<reference evidence="13" key="2">
    <citation type="submission" date="2025-08" db="UniProtKB">
        <authorList>
            <consortium name="Ensembl"/>
        </authorList>
    </citation>
    <scope>IDENTIFICATION</scope>
</reference>
<evidence type="ECO:0000256" key="7">
    <source>
        <dbReference type="ARBA" id="ARBA00023157"/>
    </source>
</evidence>
<gene>
    <name evidence="13" type="primary">chchd6b</name>
</gene>
<dbReference type="PANTHER" id="PTHR47609">
    <property type="entry name" value="MICOS COMPLEX SUBUNIT MIC25"/>
    <property type="match status" value="1"/>
</dbReference>
<evidence type="ECO:0000313" key="13">
    <source>
        <dbReference type="Ensembl" id="ENSDCDP00010060182.1"/>
    </source>
</evidence>
<evidence type="ECO:0000313" key="14">
    <source>
        <dbReference type="Proteomes" id="UP000694580"/>
    </source>
</evidence>
<evidence type="ECO:0000256" key="3">
    <source>
        <dbReference type="ARBA" id="ARBA00022792"/>
    </source>
</evidence>
<protein>
    <submittedName>
        <fullName evidence="13">Uncharacterized protein</fullName>
    </submittedName>
</protein>
<feature type="compositionally biased region" description="Basic and acidic residues" evidence="12">
    <location>
        <begin position="38"/>
        <end position="50"/>
    </location>
</feature>
<feature type="coiled-coil region" evidence="11">
    <location>
        <begin position="137"/>
        <end position="179"/>
    </location>
</feature>
<keyword evidence="8" id="KW-0449">Lipoprotein</keyword>
<keyword evidence="4 11" id="KW-0175">Coiled coil</keyword>
<name>A0AAY4ER84_9TELE</name>
<dbReference type="AlphaFoldDB" id="A0AAY4ER84"/>
<dbReference type="PANTHER" id="PTHR47609:SF1">
    <property type="entry name" value="MICOS COMPLEX SUBUNIT MIC25"/>
    <property type="match status" value="1"/>
</dbReference>
<comment type="function">
    <text evidence="1">Component of the MICOS complex, a large protein complex of the mitochondrial inner membrane that plays crucial roles in the maintenance of crista junctions, inner membrane architecture, and formation of contact sites to the outer membrane.</text>
</comment>
<reference evidence="13 14" key="1">
    <citation type="submission" date="2020-06" db="EMBL/GenBank/DDBJ databases">
        <authorList>
            <consortium name="Wellcome Sanger Institute Data Sharing"/>
        </authorList>
    </citation>
    <scope>NUCLEOTIDE SEQUENCE [LARGE SCALE GENOMIC DNA]</scope>
</reference>
<accession>A0AAY4ER84</accession>
<dbReference type="InterPro" id="IPR007964">
    <property type="entry name" value="MIC19/MIC25"/>
</dbReference>
<evidence type="ECO:0000256" key="10">
    <source>
        <dbReference type="ARBA" id="ARBA00034480"/>
    </source>
</evidence>
<dbReference type="GeneID" id="114800869"/>